<gene>
    <name evidence="3" type="ORF">GCM10009114_08510</name>
</gene>
<dbReference type="EMBL" id="BAAAFD010000002">
    <property type="protein sequence ID" value="GAA0854054.1"/>
    <property type="molecule type" value="Genomic_DNA"/>
</dbReference>
<feature type="domain" description="Metallo-beta-lactamase" evidence="2">
    <location>
        <begin position="47"/>
        <end position="221"/>
    </location>
</feature>
<evidence type="ECO:0000256" key="1">
    <source>
        <dbReference type="ARBA" id="ARBA00005250"/>
    </source>
</evidence>
<comment type="caution">
    <text evidence="3">The sequence shown here is derived from an EMBL/GenBank/DDBJ whole genome shotgun (WGS) entry which is preliminary data.</text>
</comment>
<protein>
    <submittedName>
        <fullName evidence="3">MBL fold metallo-hydrolase</fullName>
    </submittedName>
</protein>
<name>A0ABP3WPR8_9ALTE</name>
<dbReference type="SMART" id="SM00849">
    <property type="entry name" value="Lactamase_B"/>
    <property type="match status" value="1"/>
</dbReference>
<dbReference type="InterPro" id="IPR001279">
    <property type="entry name" value="Metallo-B-lactamas"/>
</dbReference>
<dbReference type="PANTHER" id="PTHR42951">
    <property type="entry name" value="METALLO-BETA-LACTAMASE DOMAIN-CONTAINING"/>
    <property type="match status" value="1"/>
</dbReference>
<dbReference type="RefSeq" id="WP_343856866.1">
    <property type="nucleotide sequence ID" value="NZ_BAAAFD010000002.1"/>
</dbReference>
<dbReference type="InterPro" id="IPR036866">
    <property type="entry name" value="RibonucZ/Hydroxyglut_hydro"/>
</dbReference>
<dbReference type="SUPFAM" id="SSF56281">
    <property type="entry name" value="Metallo-hydrolase/oxidoreductase"/>
    <property type="match status" value="1"/>
</dbReference>
<accession>A0ABP3WPR8</accession>
<dbReference type="Pfam" id="PF00753">
    <property type="entry name" value="Lactamase_B"/>
    <property type="match status" value="1"/>
</dbReference>
<evidence type="ECO:0000313" key="4">
    <source>
        <dbReference type="Proteomes" id="UP001500359"/>
    </source>
</evidence>
<keyword evidence="4" id="KW-1185">Reference proteome</keyword>
<sequence>MRLPTLFAGVVAATICALPAQSQDRFANVEMKTEHLGDSAYMMVGSGGNIGVSAGEDGLLIIDDQFEPLAERISAALDDILKGKLRYVINTHYHGDHTGSNAYMREVKDATVFAHDNVRVRLSSKEDHKHSELPVVTYAQGVKFHFNGETLNVIHLSNAHTDGDSVVMFEKANVLHTGDLFFKDRFPYIDIDAGGSVAGYIAGVEQLIGMIGDDTKVIPGHGPLGNKADLQKFVDMIKQTSATVKQLKIDGMPVEDIIEAGLGEQWQDWSWAFINEEKWIRTLYR</sequence>
<reference evidence="4" key="1">
    <citation type="journal article" date="2019" name="Int. J. Syst. Evol. Microbiol.">
        <title>The Global Catalogue of Microorganisms (GCM) 10K type strain sequencing project: providing services to taxonomists for standard genome sequencing and annotation.</title>
        <authorList>
            <consortium name="The Broad Institute Genomics Platform"/>
            <consortium name="The Broad Institute Genome Sequencing Center for Infectious Disease"/>
            <person name="Wu L."/>
            <person name="Ma J."/>
        </authorList>
    </citation>
    <scope>NUCLEOTIDE SEQUENCE [LARGE SCALE GENOMIC DNA]</scope>
    <source>
        <strain evidence="4">JCM 15896</strain>
    </source>
</reference>
<dbReference type="InterPro" id="IPR050855">
    <property type="entry name" value="NDM-1-like"/>
</dbReference>
<comment type="similarity">
    <text evidence="1">Belongs to the metallo-beta-lactamase superfamily. Class-B beta-lactamase family.</text>
</comment>
<dbReference type="CDD" id="cd16282">
    <property type="entry name" value="metallo-hydrolase-like_MBL-fold"/>
    <property type="match status" value="1"/>
</dbReference>
<evidence type="ECO:0000259" key="2">
    <source>
        <dbReference type="SMART" id="SM00849"/>
    </source>
</evidence>
<dbReference type="Gene3D" id="3.60.15.10">
    <property type="entry name" value="Ribonuclease Z/Hydroxyacylglutathione hydrolase-like"/>
    <property type="match status" value="1"/>
</dbReference>
<organism evidence="3 4">
    <name type="scientific">Aliiglaciecola litoralis</name>
    <dbReference type="NCBI Taxonomy" id="582857"/>
    <lineage>
        <taxon>Bacteria</taxon>
        <taxon>Pseudomonadati</taxon>
        <taxon>Pseudomonadota</taxon>
        <taxon>Gammaproteobacteria</taxon>
        <taxon>Alteromonadales</taxon>
        <taxon>Alteromonadaceae</taxon>
        <taxon>Aliiglaciecola</taxon>
    </lineage>
</organism>
<dbReference type="Proteomes" id="UP001500359">
    <property type="component" value="Unassembled WGS sequence"/>
</dbReference>
<proteinExistence type="inferred from homology"/>
<dbReference type="PANTHER" id="PTHR42951:SF4">
    <property type="entry name" value="ACYL-COENZYME A THIOESTERASE MBLAC2"/>
    <property type="match status" value="1"/>
</dbReference>
<evidence type="ECO:0000313" key="3">
    <source>
        <dbReference type="EMBL" id="GAA0854054.1"/>
    </source>
</evidence>